<name>A0AAD4X8S4_9MAGN</name>
<dbReference type="AlphaFoldDB" id="A0AAD4X8S4"/>
<protein>
    <submittedName>
        <fullName evidence="1">Uncharacterized protein</fullName>
    </submittedName>
</protein>
<dbReference type="EMBL" id="JAJJMB010014398">
    <property type="protein sequence ID" value="KAI3860637.1"/>
    <property type="molecule type" value="Genomic_DNA"/>
</dbReference>
<accession>A0AAD4X8S4</accession>
<keyword evidence="2" id="KW-1185">Reference proteome</keyword>
<proteinExistence type="predicted"/>
<evidence type="ECO:0000313" key="2">
    <source>
        <dbReference type="Proteomes" id="UP001202328"/>
    </source>
</evidence>
<comment type="caution">
    <text evidence="1">The sequence shown here is derived from an EMBL/GenBank/DDBJ whole genome shotgun (WGS) entry which is preliminary data.</text>
</comment>
<gene>
    <name evidence="1" type="ORF">MKW98_017272</name>
</gene>
<reference evidence="1" key="1">
    <citation type="submission" date="2022-04" db="EMBL/GenBank/DDBJ databases">
        <title>A functionally conserved STORR gene fusion in Papaver species that diverged 16.8 million years ago.</title>
        <authorList>
            <person name="Catania T."/>
        </authorList>
    </citation>
    <scope>NUCLEOTIDE SEQUENCE</scope>
    <source>
        <strain evidence="1">S-188037</strain>
    </source>
</reference>
<organism evidence="1 2">
    <name type="scientific">Papaver atlanticum</name>
    <dbReference type="NCBI Taxonomy" id="357466"/>
    <lineage>
        <taxon>Eukaryota</taxon>
        <taxon>Viridiplantae</taxon>
        <taxon>Streptophyta</taxon>
        <taxon>Embryophyta</taxon>
        <taxon>Tracheophyta</taxon>
        <taxon>Spermatophyta</taxon>
        <taxon>Magnoliopsida</taxon>
        <taxon>Ranunculales</taxon>
        <taxon>Papaveraceae</taxon>
        <taxon>Papaveroideae</taxon>
        <taxon>Papaver</taxon>
    </lineage>
</organism>
<evidence type="ECO:0000313" key="1">
    <source>
        <dbReference type="EMBL" id="KAI3860637.1"/>
    </source>
</evidence>
<dbReference type="Proteomes" id="UP001202328">
    <property type="component" value="Unassembled WGS sequence"/>
</dbReference>
<sequence length="98" mass="11433">MDIFSGSTALILLKSASKARDKSRFRILPLSTRSSNVPDSTSSRNYNVEDGEERYGIHFRKLSCTRWNKLSSFLCSFVYRKCNAIDHQLQIWWLIIQE</sequence>